<dbReference type="SUPFAM" id="SSF48008">
    <property type="entry name" value="GntR ligand-binding domain-like"/>
    <property type="match status" value="1"/>
</dbReference>
<dbReference type="SMART" id="SM00895">
    <property type="entry name" value="FCD"/>
    <property type="match status" value="1"/>
</dbReference>
<evidence type="ECO:0000313" key="7">
    <source>
        <dbReference type="Proteomes" id="UP000264310"/>
    </source>
</evidence>
<evidence type="ECO:0000256" key="2">
    <source>
        <dbReference type="ARBA" id="ARBA00023125"/>
    </source>
</evidence>
<evidence type="ECO:0000259" key="5">
    <source>
        <dbReference type="PROSITE" id="PS50949"/>
    </source>
</evidence>
<dbReference type="InterPro" id="IPR000524">
    <property type="entry name" value="Tscrpt_reg_HTH_GntR"/>
</dbReference>
<accession>A0A371WYI3</accession>
<name>A0A371WYI3_9HYPH</name>
<proteinExistence type="predicted"/>
<protein>
    <submittedName>
        <fullName evidence="6">GntR family transcriptional regulator</fullName>
    </submittedName>
</protein>
<dbReference type="SUPFAM" id="SSF46785">
    <property type="entry name" value="Winged helix' DNA-binding domain"/>
    <property type="match status" value="1"/>
</dbReference>
<reference evidence="6 7" key="1">
    <citation type="submission" date="2018-08" db="EMBL/GenBank/DDBJ databases">
        <title>Fulvimarina sp. 85, whole genome shotgun sequence.</title>
        <authorList>
            <person name="Tuo L."/>
        </authorList>
    </citation>
    <scope>NUCLEOTIDE SEQUENCE [LARGE SCALE GENOMIC DNA]</scope>
    <source>
        <strain evidence="6 7">85</strain>
    </source>
</reference>
<dbReference type="OrthoDB" id="9788098at2"/>
<feature type="domain" description="HTH gntR-type" evidence="5">
    <location>
        <begin position="42"/>
        <end position="109"/>
    </location>
</feature>
<dbReference type="Pfam" id="PF00392">
    <property type="entry name" value="GntR"/>
    <property type="match status" value="1"/>
</dbReference>
<dbReference type="InterPro" id="IPR008920">
    <property type="entry name" value="TF_FadR/GntR_C"/>
</dbReference>
<dbReference type="EMBL" id="QURL01000010">
    <property type="protein sequence ID" value="RFC61996.1"/>
    <property type="molecule type" value="Genomic_DNA"/>
</dbReference>
<dbReference type="Gene3D" id="1.20.120.530">
    <property type="entry name" value="GntR ligand-binding domain-like"/>
    <property type="match status" value="1"/>
</dbReference>
<comment type="caution">
    <text evidence="6">The sequence shown here is derived from an EMBL/GenBank/DDBJ whole genome shotgun (WGS) entry which is preliminary data.</text>
</comment>
<dbReference type="RefSeq" id="WP_116684719.1">
    <property type="nucleotide sequence ID" value="NZ_QURL01000010.1"/>
</dbReference>
<dbReference type="InterPro" id="IPR036388">
    <property type="entry name" value="WH-like_DNA-bd_sf"/>
</dbReference>
<dbReference type="Pfam" id="PF07729">
    <property type="entry name" value="FCD"/>
    <property type="match status" value="1"/>
</dbReference>
<feature type="region of interest" description="Disordered" evidence="4">
    <location>
        <begin position="1"/>
        <end position="28"/>
    </location>
</feature>
<dbReference type="InterPro" id="IPR011711">
    <property type="entry name" value="GntR_C"/>
</dbReference>
<dbReference type="PANTHER" id="PTHR43537:SF45">
    <property type="entry name" value="GNTR FAMILY REGULATORY PROTEIN"/>
    <property type="match status" value="1"/>
</dbReference>
<keyword evidence="1" id="KW-0805">Transcription regulation</keyword>
<organism evidence="6 7">
    <name type="scientific">Fulvimarina endophytica</name>
    <dbReference type="NCBI Taxonomy" id="2293836"/>
    <lineage>
        <taxon>Bacteria</taxon>
        <taxon>Pseudomonadati</taxon>
        <taxon>Pseudomonadota</taxon>
        <taxon>Alphaproteobacteria</taxon>
        <taxon>Hyphomicrobiales</taxon>
        <taxon>Aurantimonadaceae</taxon>
        <taxon>Fulvimarina</taxon>
    </lineage>
</organism>
<keyword evidence="3" id="KW-0804">Transcription</keyword>
<gene>
    <name evidence="6" type="ORF">DYI37_18260</name>
</gene>
<dbReference type="AlphaFoldDB" id="A0A371WYI3"/>
<keyword evidence="2" id="KW-0238">DNA-binding</keyword>
<dbReference type="InterPro" id="IPR036390">
    <property type="entry name" value="WH_DNA-bd_sf"/>
</dbReference>
<evidence type="ECO:0000256" key="3">
    <source>
        <dbReference type="ARBA" id="ARBA00023163"/>
    </source>
</evidence>
<dbReference type="SMART" id="SM00345">
    <property type="entry name" value="HTH_GNTR"/>
    <property type="match status" value="1"/>
</dbReference>
<sequence>MSSRSVQTVPPDPKRSQSSKGPKTAFDPNGIEGIELVVDRSSPAADQVYEALRAAIIEVRLAPGAAITENSICRQFAISRTPVRAAIQRLQREGLVDVYPQLGSYVSKIDVEDLRDFHFVRRSLEVALVREAAKVWTPAMSASLRAAVDEQKRVIAKDDPDGFFAADEEFHRLFAVLSGHEGVWKSVLAAKTQLTRFYRYWAKPQRLPDVIEEHLAVVDALDRGDGEGAVRAMTRHLDMIFLIFDEMAASENETAV</sequence>
<evidence type="ECO:0000256" key="1">
    <source>
        <dbReference type="ARBA" id="ARBA00023015"/>
    </source>
</evidence>
<evidence type="ECO:0000256" key="4">
    <source>
        <dbReference type="SAM" id="MobiDB-lite"/>
    </source>
</evidence>
<dbReference type="Proteomes" id="UP000264310">
    <property type="component" value="Unassembled WGS sequence"/>
</dbReference>
<dbReference type="PANTHER" id="PTHR43537">
    <property type="entry name" value="TRANSCRIPTIONAL REGULATOR, GNTR FAMILY"/>
    <property type="match status" value="1"/>
</dbReference>
<dbReference type="CDD" id="cd07377">
    <property type="entry name" value="WHTH_GntR"/>
    <property type="match status" value="1"/>
</dbReference>
<dbReference type="GO" id="GO:0003677">
    <property type="term" value="F:DNA binding"/>
    <property type="evidence" value="ECO:0007669"/>
    <property type="project" value="UniProtKB-KW"/>
</dbReference>
<dbReference type="PRINTS" id="PR00035">
    <property type="entry name" value="HTHGNTR"/>
</dbReference>
<evidence type="ECO:0000313" key="6">
    <source>
        <dbReference type="EMBL" id="RFC61996.1"/>
    </source>
</evidence>
<dbReference type="Gene3D" id="1.10.10.10">
    <property type="entry name" value="Winged helix-like DNA-binding domain superfamily/Winged helix DNA-binding domain"/>
    <property type="match status" value="1"/>
</dbReference>
<dbReference type="PROSITE" id="PS50949">
    <property type="entry name" value="HTH_GNTR"/>
    <property type="match status" value="1"/>
</dbReference>
<keyword evidence="7" id="KW-1185">Reference proteome</keyword>
<dbReference type="GO" id="GO:0003700">
    <property type="term" value="F:DNA-binding transcription factor activity"/>
    <property type="evidence" value="ECO:0007669"/>
    <property type="project" value="InterPro"/>
</dbReference>